<dbReference type="InterPro" id="IPR002549">
    <property type="entry name" value="AI-2E-like"/>
</dbReference>
<feature type="transmembrane region" description="Helical" evidence="6">
    <location>
        <begin position="157"/>
        <end position="178"/>
    </location>
</feature>
<feature type="transmembrane region" description="Helical" evidence="6">
    <location>
        <begin position="199"/>
        <end position="227"/>
    </location>
</feature>
<evidence type="ECO:0000313" key="8">
    <source>
        <dbReference type="Proteomes" id="UP000288212"/>
    </source>
</evidence>
<feature type="transmembrane region" description="Helical" evidence="6">
    <location>
        <begin position="233"/>
        <end position="262"/>
    </location>
</feature>
<dbReference type="RefSeq" id="WP_126790363.1">
    <property type="nucleotide sequence ID" value="NZ_PIPI01000001.1"/>
</dbReference>
<comment type="caution">
    <text evidence="7">The sequence shown here is derived from an EMBL/GenBank/DDBJ whole genome shotgun (WGS) entry which is preliminary data.</text>
</comment>
<comment type="subcellular location">
    <subcellularLocation>
        <location evidence="1">Membrane</location>
        <topology evidence="1">Multi-pass membrane protein</topology>
    </subcellularLocation>
</comment>
<feature type="transmembrane region" description="Helical" evidence="6">
    <location>
        <begin position="20"/>
        <end position="37"/>
    </location>
</feature>
<keyword evidence="8" id="KW-1185">Reference proteome</keyword>
<dbReference type="PANTHER" id="PTHR21716:SF64">
    <property type="entry name" value="AI-2 TRANSPORT PROTEIN TQSA"/>
    <property type="match status" value="1"/>
</dbReference>
<dbReference type="PANTHER" id="PTHR21716">
    <property type="entry name" value="TRANSMEMBRANE PROTEIN"/>
    <property type="match status" value="1"/>
</dbReference>
<keyword evidence="5 6" id="KW-0472">Membrane</keyword>
<feature type="transmembrane region" description="Helical" evidence="6">
    <location>
        <begin position="43"/>
        <end position="64"/>
    </location>
</feature>
<protein>
    <recommendedName>
        <fullName evidence="9">AI-2E family transporter</fullName>
    </recommendedName>
</protein>
<organism evidence="7 8">
    <name type="scientific">Aliidiomarina haloalkalitolerans</name>
    <dbReference type="NCBI Taxonomy" id="859059"/>
    <lineage>
        <taxon>Bacteria</taxon>
        <taxon>Pseudomonadati</taxon>
        <taxon>Pseudomonadota</taxon>
        <taxon>Gammaproteobacteria</taxon>
        <taxon>Alteromonadales</taxon>
        <taxon>Idiomarinaceae</taxon>
        <taxon>Aliidiomarina</taxon>
    </lineage>
</organism>
<keyword evidence="4 6" id="KW-1133">Transmembrane helix</keyword>
<evidence type="ECO:0000256" key="6">
    <source>
        <dbReference type="SAM" id="Phobius"/>
    </source>
</evidence>
<reference evidence="7 8" key="1">
    <citation type="journal article" date="2011" name="Front. Microbiol.">
        <title>Genomic signatures of strain selection and enhancement in Bacillus atrophaeus var. globigii, a historical biowarfare simulant.</title>
        <authorList>
            <person name="Gibbons H.S."/>
            <person name="Broomall S.M."/>
            <person name="McNew L.A."/>
            <person name="Daligault H."/>
            <person name="Chapman C."/>
            <person name="Bruce D."/>
            <person name="Karavis M."/>
            <person name="Krepps M."/>
            <person name="McGregor P.A."/>
            <person name="Hong C."/>
            <person name="Park K.H."/>
            <person name="Akmal A."/>
            <person name="Feldman A."/>
            <person name="Lin J.S."/>
            <person name="Chang W.E."/>
            <person name="Higgs B.W."/>
            <person name="Demirev P."/>
            <person name="Lindquist J."/>
            <person name="Liem A."/>
            <person name="Fochler E."/>
            <person name="Read T.D."/>
            <person name="Tapia R."/>
            <person name="Johnson S."/>
            <person name="Bishop-Lilly K.A."/>
            <person name="Detter C."/>
            <person name="Han C."/>
            <person name="Sozhamannan S."/>
            <person name="Rosenzweig C.N."/>
            <person name="Skowronski E.W."/>
        </authorList>
    </citation>
    <scope>NUCLEOTIDE SEQUENCE [LARGE SCALE GENOMIC DNA]</scope>
    <source>
        <strain evidence="7 8">AK5</strain>
    </source>
</reference>
<feature type="transmembrane region" description="Helical" evidence="6">
    <location>
        <begin position="301"/>
        <end position="323"/>
    </location>
</feature>
<feature type="transmembrane region" description="Helical" evidence="6">
    <location>
        <begin position="269"/>
        <end position="289"/>
    </location>
</feature>
<proteinExistence type="inferred from homology"/>
<dbReference type="Pfam" id="PF01594">
    <property type="entry name" value="AI-2E_transport"/>
    <property type="match status" value="1"/>
</dbReference>
<evidence type="ECO:0008006" key="9">
    <source>
        <dbReference type="Google" id="ProtNLM"/>
    </source>
</evidence>
<feature type="transmembrane region" description="Helical" evidence="6">
    <location>
        <begin position="71"/>
        <end position="94"/>
    </location>
</feature>
<dbReference type="EMBL" id="PIPI01000001">
    <property type="protein sequence ID" value="RUO21387.1"/>
    <property type="molecule type" value="Genomic_DNA"/>
</dbReference>
<evidence type="ECO:0000256" key="1">
    <source>
        <dbReference type="ARBA" id="ARBA00004141"/>
    </source>
</evidence>
<keyword evidence="3 6" id="KW-0812">Transmembrane</keyword>
<evidence type="ECO:0000256" key="2">
    <source>
        <dbReference type="ARBA" id="ARBA00009773"/>
    </source>
</evidence>
<evidence type="ECO:0000256" key="4">
    <source>
        <dbReference type="ARBA" id="ARBA00022989"/>
    </source>
</evidence>
<comment type="similarity">
    <text evidence="2">Belongs to the autoinducer-2 exporter (AI-2E) (TC 2.A.86) family.</text>
</comment>
<dbReference type="GO" id="GO:0055085">
    <property type="term" value="P:transmembrane transport"/>
    <property type="evidence" value="ECO:0007669"/>
    <property type="project" value="TreeGrafter"/>
</dbReference>
<gene>
    <name evidence="7" type="ORF">CWE06_00515</name>
</gene>
<evidence type="ECO:0000256" key="5">
    <source>
        <dbReference type="ARBA" id="ARBA00023136"/>
    </source>
</evidence>
<dbReference type="AlphaFoldDB" id="A0A432VXJ8"/>
<dbReference type="OrthoDB" id="9799225at2"/>
<dbReference type="GO" id="GO:0016020">
    <property type="term" value="C:membrane"/>
    <property type="evidence" value="ECO:0007669"/>
    <property type="project" value="UniProtKB-SubCell"/>
</dbReference>
<name>A0A432VXJ8_9GAMM</name>
<sequence>MADDKKAAGFNHTDDRWPSISRFFVVFAAIVVVLAGIKTATVIVVPFLLALFIAIIFQPIIYWFRMKNLPTVVAIAAIFVFIFIVGFGLTGLIIQSLTEFTAKLPEYRVKLTEQFSDLVAFAERFNIHLNQELLQQQLDPSRILSMSVNLLSSVGNMMTNTILILLIVAFMLGEAALMPKKIQMAFPSPEKKMSQMTNLLMAINKYLALKTVISLVTGIVVGFGLWLMGLDHYVLWAVIAFLFNYIPNIGSIIAAVPAILMALIQFHPVMAGVVALWYVIVNVFMGNIIEPRMMGRGLGLSTLVVFLSLLFWGWLLGPVGMLLSVPLTMAVKIGFEENPSTRWLAILLSGDEVTRHAPEAVEASGADEPKNDR</sequence>
<evidence type="ECO:0000313" key="7">
    <source>
        <dbReference type="EMBL" id="RUO21387.1"/>
    </source>
</evidence>
<evidence type="ECO:0000256" key="3">
    <source>
        <dbReference type="ARBA" id="ARBA00022692"/>
    </source>
</evidence>
<dbReference type="Proteomes" id="UP000288212">
    <property type="component" value="Unassembled WGS sequence"/>
</dbReference>
<accession>A0A432VXJ8</accession>